<dbReference type="Gene3D" id="3.80.10.10">
    <property type="entry name" value="Ribonuclease Inhibitor"/>
    <property type="match status" value="1"/>
</dbReference>
<reference evidence="1" key="1">
    <citation type="submission" date="2020-11" db="EMBL/GenBank/DDBJ databases">
        <authorList>
            <consortium name="DOE Joint Genome Institute"/>
            <person name="Ahrendt S."/>
            <person name="Riley R."/>
            <person name="Andreopoulos W."/>
            <person name="LaButti K."/>
            <person name="Pangilinan J."/>
            <person name="Ruiz-duenas F.J."/>
            <person name="Barrasa J.M."/>
            <person name="Sanchez-Garcia M."/>
            <person name="Camarero S."/>
            <person name="Miyauchi S."/>
            <person name="Serrano A."/>
            <person name="Linde D."/>
            <person name="Babiker R."/>
            <person name="Drula E."/>
            <person name="Ayuso-Fernandez I."/>
            <person name="Pacheco R."/>
            <person name="Padilla G."/>
            <person name="Ferreira P."/>
            <person name="Barriuso J."/>
            <person name="Kellner H."/>
            <person name="Castanera R."/>
            <person name="Alfaro M."/>
            <person name="Ramirez L."/>
            <person name="Pisabarro A.G."/>
            <person name="Kuo A."/>
            <person name="Tritt A."/>
            <person name="Lipzen A."/>
            <person name="He G."/>
            <person name="Yan M."/>
            <person name="Ng V."/>
            <person name="Cullen D."/>
            <person name="Martin F."/>
            <person name="Rosso M.-N."/>
            <person name="Henrissat B."/>
            <person name="Hibbett D."/>
            <person name="Martinez A.T."/>
            <person name="Grigoriev I.V."/>
        </authorList>
    </citation>
    <scope>NUCLEOTIDE SEQUENCE</scope>
    <source>
        <strain evidence="1">AH 44721</strain>
    </source>
</reference>
<comment type="caution">
    <text evidence="1">The sequence shown here is derived from an EMBL/GenBank/DDBJ whole genome shotgun (WGS) entry which is preliminary data.</text>
</comment>
<dbReference type="Proteomes" id="UP000724874">
    <property type="component" value="Unassembled WGS sequence"/>
</dbReference>
<proteinExistence type="predicted"/>
<evidence type="ECO:0008006" key="3">
    <source>
        <dbReference type="Google" id="ProtNLM"/>
    </source>
</evidence>
<dbReference type="AlphaFoldDB" id="A0A9P5TJF0"/>
<sequence length="482" mass="54167">MTNVLNDDVLDHILSLCITSTLASFALASSRSHALTLPHLLRYVSLSKSPFQLESFFKYILGNTRIQSPSVNEDGSRSLAYTFTSLKLVDTALAEVDAPFTLWAPLLPRALELMPNIRSFVMGDCVEEIVVHSPGFAFALLTRPFLTRLELSCIGDISSNSLGKAMHLEKRVSMIERVKFAAQDEDVELMTDEGIGSVLFHSRENLTHINVESYELDAFLGGRAPESGPLIFPNVVSLSLSWSEVSFRRVAKSFPALRTLTFRTRWYPDTMSTPFHTIPFPHLMSVTGFQKHLVPFFQSISSPSLRHVSMDASWRTSEDQSISPFLFLREVPSLESLSFTHWSGMRSTWWEELDVVLPHLKYLSLILRGLVKADLEILLSDVPAGLASVPLAYISILFSGDTRSDPSPGAHSRFSKKAIAYSYAKNIRTLKYIDVCKISHGKPRSSTWWSVGRKVGADEFVWVEEIEPIKGMKLRDQYNLEI</sequence>
<organism evidence="1 2">
    <name type="scientific">Gymnopilus junonius</name>
    <name type="common">Spectacular rustgill mushroom</name>
    <name type="synonym">Gymnopilus spectabilis subsp. junonius</name>
    <dbReference type="NCBI Taxonomy" id="109634"/>
    <lineage>
        <taxon>Eukaryota</taxon>
        <taxon>Fungi</taxon>
        <taxon>Dikarya</taxon>
        <taxon>Basidiomycota</taxon>
        <taxon>Agaricomycotina</taxon>
        <taxon>Agaricomycetes</taxon>
        <taxon>Agaricomycetidae</taxon>
        <taxon>Agaricales</taxon>
        <taxon>Agaricineae</taxon>
        <taxon>Hymenogastraceae</taxon>
        <taxon>Gymnopilus</taxon>
    </lineage>
</organism>
<evidence type="ECO:0000313" key="1">
    <source>
        <dbReference type="EMBL" id="KAF8883486.1"/>
    </source>
</evidence>
<dbReference type="EMBL" id="JADNYJ010000115">
    <property type="protein sequence ID" value="KAF8883486.1"/>
    <property type="molecule type" value="Genomic_DNA"/>
</dbReference>
<dbReference type="OrthoDB" id="3121663at2759"/>
<dbReference type="InterPro" id="IPR032675">
    <property type="entry name" value="LRR_dom_sf"/>
</dbReference>
<name>A0A9P5TJF0_GYMJU</name>
<keyword evidence="2" id="KW-1185">Reference proteome</keyword>
<protein>
    <recommendedName>
        <fullName evidence="3">F-box domain-containing protein</fullName>
    </recommendedName>
</protein>
<dbReference type="SUPFAM" id="SSF52047">
    <property type="entry name" value="RNI-like"/>
    <property type="match status" value="1"/>
</dbReference>
<gene>
    <name evidence="1" type="ORF">CPB84DRAFT_1790026</name>
</gene>
<evidence type="ECO:0000313" key="2">
    <source>
        <dbReference type="Proteomes" id="UP000724874"/>
    </source>
</evidence>
<accession>A0A9P5TJF0</accession>